<feature type="region of interest" description="Disordered" evidence="1">
    <location>
        <begin position="1"/>
        <end position="40"/>
    </location>
</feature>
<evidence type="ECO:0000313" key="2">
    <source>
        <dbReference type="EMBL" id="GEK19479.1"/>
    </source>
</evidence>
<comment type="caution">
    <text evidence="2">The sequence shown here is derived from an EMBL/GenBank/DDBJ whole genome shotgun (WGS) entry which is preliminary data.</text>
</comment>
<dbReference type="AlphaFoldDB" id="A0A510UY18"/>
<evidence type="ECO:0000256" key="1">
    <source>
        <dbReference type="SAM" id="MobiDB-lite"/>
    </source>
</evidence>
<protein>
    <submittedName>
        <fullName evidence="2">Uncharacterized protein</fullName>
    </submittedName>
</protein>
<name>A0A510UY18_9CELL</name>
<proteinExistence type="predicted"/>
<feature type="compositionally biased region" description="Polar residues" evidence="1">
    <location>
        <begin position="18"/>
        <end position="31"/>
    </location>
</feature>
<reference evidence="2 3" key="1">
    <citation type="submission" date="2019-07" db="EMBL/GenBank/DDBJ databases">
        <title>Whole genome shotgun sequence of Cellulomonas persica NBRC 101101.</title>
        <authorList>
            <person name="Hosoyama A."/>
            <person name="Uohara A."/>
            <person name="Ohji S."/>
            <person name="Ichikawa N."/>
        </authorList>
    </citation>
    <scope>NUCLEOTIDE SEQUENCE [LARGE SCALE GENOMIC DNA]</scope>
    <source>
        <strain evidence="2 3">NBRC 101101</strain>
    </source>
</reference>
<keyword evidence="3" id="KW-1185">Reference proteome</keyword>
<gene>
    <name evidence="2" type="ORF">CPE01_32120</name>
</gene>
<dbReference type="EMBL" id="BJUA01000040">
    <property type="protein sequence ID" value="GEK19479.1"/>
    <property type="molecule type" value="Genomic_DNA"/>
</dbReference>
<accession>A0A510UY18</accession>
<evidence type="ECO:0000313" key="3">
    <source>
        <dbReference type="Proteomes" id="UP000321386"/>
    </source>
</evidence>
<organism evidence="2 3">
    <name type="scientific">Cellulomonas persica</name>
    <dbReference type="NCBI Taxonomy" id="76861"/>
    <lineage>
        <taxon>Bacteria</taxon>
        <taxon>Bacillati</taxon>
        <taxon>Actinomycetota</taxon>
        <taxon>Actinomycetes</taxon>
        <taxon>Micrococcales</taxon>
        <taxon>Cellulomonadaceae</taxon>
        <taxon>Cellulomonas</taxon>
    </lineage>
</organism>
<dbReference type="Proteomes" id="UP000321386">
    <property type="component" value="Unassembled WGS sequence"/>
</dbReference>
<sequence length="85" mass="9296">MRFTRLQARRHRGLTDPLNGSGTINQPSETGPPSEDLNALRQGRGGAISITDVLVDIDYGARASEPGNGVTRKVQTSTFRFARRE</sequence>